<dbReference type="InterPro" id="IPR023346">
    <property type="entry name" value="Lysozyme-like_dom_sf"/>
</dbReference>
<dbReference type="PANTHER" id="PTHR37423">
    <property type="entry name" value="SOLUBLE LYTIC MUREIN TRANSGLYCOSYLASE-RELATED"/>
    <property type="match status" value="1"/>
</dbReference>
<proteinExistence type="inferred from homology"/>
<evidence type="ECO:0000313" key="5">
    <source>
        <dbReference type="EMBL" id="RYC28944.1"/>
    </source>
</evidence>
<reference evidence="5 6" key="1">
    <citation type="submission" date="2018-12" db="EMBL/GenBank/DDBJ databases">
        <authorList>
            <person name="Grouzdev D.S."/>
            <person name="Krutkina M.S."/>
        </authorList>
    </citation>
    <scope>NUCLEOTIDE SEQUENCE [LARGE SCALE GENOMIC DNA]</scope>
    <source>
        <strain evidence="5 6">RmlP026</strain>
    </source>
</reference>
<dbReference type="InterPro" id="IPR008258">
    <property type="entry name" value="Transglycosylase_SLT_dom_1"/>
</dbReference>
<dbReference type="RefSeq" id="WP_129229964.1">
    <property type="nucleotide sequence ID" value="NZ_QYBB01000086.1"/>
</dbReference>
<name>A0A4V1RTV2_9HYPH</name>
<dbReference type="EMBL" id="QYBB01000086">
    <property type="protein sequence ID" value="RYC28944.1"/>
    <property type="molecule type" value="Genomic_DNA"/>
</dbReference>
<feature type="domain" description="Transglycosylase SLT" evidence="4">
    <location>
        <begin position="35"/>
        <end position="125"/>
    </location>
</feature>
<feature type="signal peptide" evidence="3">
    <location>
        <begin position="1"/>
        <end position="21"/>
    </location>
</feature>
<comment type="similarity">
    <text evidence="2">Belongs to the virb1 family.</text>
</comment>
<dbReference type="Pfam" id="PF01464">
    <property type="entry name" value="SLT"/>
    <property type="match status" value="1"/>
</dbReference>
<feature type="chain" id="PRO_5020797125" evidence="3">
    <location>
        <begin position="22"/>
        <end position="146"/>
    </location>
</feature>
<dbReference type="Gene3D" id="1.10.530.10">
    <property type="match status" value="1"/>
</dbReference>
<keyword evidence="6" id="KW-1185">Reference proteome</keyword>
<comment type="similarity">
    <text evidence="1">Belongs to the transglycosylase Slt family.</text>
</comment>
<evidence type="ECO:0000259" key="4">
    <source>
        <dbReference type="Pfam" id="PF01464"/>
    </source>
</evidence>
<dbReference type="AlphaFoldDB" id="A0A4V1RTV2"/>
<evidence type="ECO:0000256" key="3">
    <source>
        <dbReference type="SAM" id="SignalP"/>
    </source>
</evidence>
<organism evidence="5 6">
    <name type="scientific">Lichenibacterium minor</name>
    <dbReference type="NCBI Taxonomy" id="2316528"/>
    <lineage>
        <taxon>Bacteria</taxon>
        <taxon>Pseudomonadati</taxon>
        <taxon>Pseudomonadota</taxon>
        <taxon>Alphaproteobacteria</taxon>
        <taxon>Hyphomicrobiales</taxon>
        <taxon>Lichenihabitantaceae</taxon>
        <taxon>Lichenibacterium</taxon>
    </lineage>
</organism>
<accession>A0A4V1RTV2</accession>
<evidence type="ECO:0000313" key="6">
    <source>
        <dbReference type="Proteomes" id="UP000290759"/>
    </source>
</evidence>
<dbReference type="PANTHER" id="PTHR37423:SF2">
    <property type="entry name" value="MEMBRANE-BOUND LYTIC MUREIN TRANSGLYCOSYLASE C"/>
    <property type="match status" value="1"/>
</dbReference>
<comment type="caution">
    <text evidence="5">The sequence shown here is derived from an EMBL/GenBank/DDBJ whole genome shotgun (WGS) entry which is preliminary data.</text>
</comment>
<evidence type="ECO:0000256" key="1">
    <source>
        <dbReference type="ARBA" id="ARBA00007734"/>
    </source>
</evidence>
<dbReference type="CDD" id="cd00254">
    <property type="entry name" value="LT-like"/>
    <property type="match status" value="1"/>
</dbReference>
<protein>
    <submittedName>
        <fullName evidence="5">Lytic transglycosylase domain-containing protein</fullName>
    </submittedName>
</protein>
<reference evidence="5 6" key="2">
    <citation type="submission" date="2019-02" db="EMBL/GenBank/DDBJ databases">
        <title>'Lichenibacterium ramalinii' gen. nov. sp. nov., 'Lichenibacterium minor' gen. nov. sp. nov.</title>
        <authorList>
            <person name="Pankratov T."/>
        </authorList>
    </citation>
    <scope>NUCLEOTIDE SEQUENCE [LARGE SCALE GENOMIC DNA]</scope>
    <source>
        <strain evidence="5 6">RmlP026</strain>
    </source>
</reference>
<dbReference type="Proteomes" id="UP000290759">
    <property type="component" value="Unassembled WGS sequence"/>
</dbReference>
<gene>
    <name evidence="5" type="ORF">D3273_26545</name>
</gene>
<evidence type="ECO:0000256" key="2">
    <source>
        <dbReference type="ARBA" id="ARBA00009387"/>
    </source>
</evidence>
<dbReference type="OrthoDB" id="9788661at2"/>
<sequence>MRRLVILLAASILAGATPAAARARHPGPGMPAIVAAAAARHGVPTSLALAVAAVESGFDPAARNGRSIGLMQVQPGTARDAGCRGGLASPAVNADCGARVLAVLLRDAGGDWSRAAARYNAGRFARGGVGRGYAARVLSIAWRFGS</sequence>
<keyword evidence="3" id="KW-0732">Signal</keyword>
<dbReference type="SUPFAM" id="SSF53955">
    <property type="entry name" value="Lysozyme-like"/>
    <property type="match status" value="1"/>
</dbReference>